<organism evidence="1 2">
    <name type="scientific">Virgibacillus pantothenticus</name>
    <dbReference type="NCBI Taxonomy" id="1473"/>
    <lineage>
        <taxon>Bacteria</taxon>
        <taxon>Bacillati</taxon>
        <taxon>Bacillota</taxon>
        <taxon>Bacilli</taxon>
        <taxon>Bacillales</taxon>
        <taxon>Bacillaceae</taxon>
        <taxon>Virgibacillus</taxon>
    </lineage>
</organism>
<dbReference type="RefSeq" id="WP_050352216.1">
    <property type="nucleotide sequence ID" value="NZ_CP073011.1"/>
</dbReference>
<comment type="caution">
    <text evidence="1">The sequence shown here is derived from an EMBL/GenBank/DDBJ whole genome shotgun (WGS) entry which is preliminary data.</text>
</comment>
<evidence type="ECO:0000313" key="2">
    <source>
        <dbReference type="Proteomes" id="UP000036780"/>
    </source>
</evidence>
<protein>
    <submittedName>
        <fullName evidence="1">Uncharacterized protein</fullName>
    </submittedName>
</protein>
<accession>A0A0L0QM23</accession>
<dbReference type="Proteomes" id="UP000036780">
    <property type="component" value="Unassembled WGS sequence"/>
</dbReference>
<name>A0A0L0QM23_VIRPA</name>
<dbReference type="OrthoDB" id="2454603at2"/>
<sequence length="129" mass="14697">MTAEAFDAKKELLTALKSSQLLIAEVVGGFHNLIAKHPNNEPIPFPRIVYQELRNDDDDFADNKPNSANVGFQVSIYCDSLTISKQSSIAKEVDEIMKSIGYVRYDSQDLYEEDTSIYHKPMRYSKKVF</sequence>
<gene>
    <name evidence="1" type="ORF">AFK71_14535</name>
</gene>
<dbReference type="GeneID" id="66871291"/>
<dbReference type="AlphaFoldDB" id="A0A0L0QM23"/>
<dbReference type="PATRIC" id="fig|1473.5.peg.1544"/>
<evidence type="ECO:0000313" key="1">
    <source>
        <dbReference type="EMBL" id="KNE19670.1"/>
    </source>
</evidence>
<keyword evidence="2" id="KW-1185">Reference proteome</keyword>
<proteinExistence type="predicted"/>
<dbReference type="EMBL" id="LGTO01000007">
    <property type="protein sequence ID" value="KNE19670.1"/>
    <property type="molecule type" value="Genomic_DNA"/>
</dbReference>
<reference evidence="2" key="1">
    <citation type="submission" date="2015-07" db="EMBL/GenBank/DDBJ databases">
        <title>Fjat-10053 dsm26.</title>
        <authorList>
            <person name="Liu B."/>
            <person name="Wang J."/>
            <person name="Zhu Y."/>
            <person name="Liu G."/>
            <person name="Chen Q."/>
            <person name="Chen Z."/>
            <person name="Lan J."/>
            <person name="Che J."/>
            <person name="Ge C."/>
            <person name="Shi H."/>
            <person name="Pan Z."/>
            <person name="Liu X."/>
        </authorList>
    </citation>
    <scope>NUCLEOTIDE SEQUENCE [LARGE SCALE GENOMIC DNA]</scope>
    <source>
        <strain evidence="2">DSM 26</strain>
    </source>
</reference>